<protein>
    <submittedName>
        <fullName evidence="1">Uncharacterized protein</fullName>
    </submittedName>
</protein>
<evidence type="ECO:0000313" key="1">
    <source>
        <dbReference type="EMBL" id="KAH3754192.1"/>
    </source>
</evidence>
<gene>
    <name evidence="1" type="ORF">DPMN_188855</name>
</gene>
<evidence type="ECO:0000313" key="2">
    <source>
        <dbReference type="Proteomes" id="UP000828390"/>
    </source>
</evidence>
<keyword evidence="2" id="KW-1185">Reference proteome</keyword>
<sequence length="106" mass="12593">MRAKTESHQNSRWFGQKQVLALRLKKTRDARYRRNKRERIIDIGIQCDRWRRVKEATGIEKDEKMMEILIDATTYELESFNNHLLMYAPNQSEMLSAMLFIDAGVS</sequence>
<proteinExistence type="predicted"/>
<comment type="caution">
    <text evidence="1">The sequence shown here is derived from an EMBL/GenBank/DDBJ whole genome shotgun (WGS) entry which is preliminary data.</text>
</comment>
<reference evidence="1" key="2">
    <citation type="submission" date="2020-11" db="EMBL/GenBank/DDBJ databases">
        <authorList>
            <person name="McCartney M.A."/>
            <person name="Auch B."/>
            <person name="Kono T."/>
            <person name="Mallez S."/>
            <person name="Becker A."/>
            <person name="Gohl D.M."/>
            <person name="Silverstein K.A.T."/>
            <person name="Koren S."/>
            <person name="Bechman K.B."/>
            <person name="Herman A."/>
            <person name="Abrahante J.E."/>
            <person name="Garbe J."/>
        </authorList>
    </citation>
    <scope>NUCLEOTIDE SEQUENCE</scope>
    <source>
        <strain evidence="1">Duluth1</strain>
        <tissue evidence="1">Whole animal</tissue>
    </source>
</reference>
<dbReference type="Proteomes" id="UP000828390">
    <property type="component" value="Unassembled WGS sequence"/>
</dbReference>
<name>A0A9D4DU79_DREPO</name>
<dbReference type="EMBL" id="JAIWYP010000010">
    <property type="protein sequence ID" value="KAH3754192.1"/>
    <property type="molecule type" value="Genomic_DNA"/>
</dbReference>
<organism evidence="1 2">
    <name type="scientific">Dreissena polymorpha</name>
    <name type="common">Zebra mussel</name>
    <name type="synonym">Mytilus polymorpha</name>
    <dbReference type="NCBI Taxonomy" id="45954"/>
    <lineage>
        <taxon>Eukaryota</taxon>
        <taxon>Metazoa</taxon>
        <taxon>Spiralia</taxon>
        <taxon>Lophotrochozoa</taxon>
        <taxon>Mollusca</taxon>
        <taxon>Bivalvia</taxon>
        <taxon>Autobranchia</taxon>
        <taxon>Heteroconchia</taxon>
        <taxon>Euheterodonta</taxon>
        <taxon>Imparidentia</taxon>
        <taxon>Neoheterodontei</taxon>
        <taxon>Myida</taxon>
        <taxon>Dreissenoidea</taxon>
        <taxon>Dreissenidae</taxon>
        <taxon>Dreissena</taxon>
    </lineage>
</organism>
<dbReference type="AlphaFoldDB" id="A0A9D4DU79"/>
<reference evidence="1" key="1">
    <citation type="journal article" date="2019" name="bioRxiv">
        <title>The Genome of the Zebra Mussel, Dreissena polymorpha: A Resource for Invasive Species Research.</title>
        <authorList>
            <person name="McCartney M.A."/>
            <person name="Auch B."/>
            <person name="Kono T."/>
            <person name="Mallez S."/>
            <person name="Zhang Y."/>
            <person name="Obille A."/>
            <person name="Becker A."/>
            <person name="Abrahante J.E."/>
            <person name="Garbe J."/>
            <person name="Badalamenti J.P."/>
            <person name="Herman A."/>
            <person name="Mangelson H."/>
            <person name="Liachko I."/>
            <person name="Sullivan S."/>
            <person name="Sone E.D."/>
            <person name="Koren S."/>
            <person name="Silverstein K.A.T."/>
            <person name="Beckman K.B."/>
            <person name="Gohl D.M."/>
        </authorList>
    </citation>
    <scope>NUCLEOTIDE SEQUENCE</scope>
    <source>
        <strain evidence="1">Duluth1</strain>
        <tissue evidence="1">Whole animal</tissue>
    </source>
</reference>
<accession>A0A9D4DU79</accession>